<dbReference type="CDD" id="cd00769">
    <property type="entry name" value="PheRS_beta_core"/>
    <property type="match status" value="1"/>
</dbReference>
<dbReference type="GO" id="GO:0005524">
    <property type="term" value="F:ATP binding"/>
    <property type="evidence" value="ECO:0007669"/>
    <property type="project" value="UniProtKB-UniRule"/>
</dbReference>
<keyword evidence="5 16" id="KW-0820">tRNA-binding</keyword>
<proteinExistence type="inferred from homology"/>
<keyword evidence="21" id="KW-1185">Reference proteome</keyword>
<keyword evidence="7 15" id="KW-0479">Metal-binding</keyword>
<dbReference type="Gene3D" id="3.30.56.10">
    <property type="match status" value="2"/>
</dbReference>
<reference evidence="20" key="1">
    <citation type="submission" date="2021-09" db="EMBL/GenBank/DDBJ databases">
        <title>Genome analysis of Fictibacillus sp. KIGAM418 isolated from marine sediment.</title>
        <authorList>
            <person name="Seo M.-J."/>
            <person name="Cho E.-S."/>
            <person name="Hwang C.Y."/>
        </authorList>
    </citation>
    <scope>NUCLEOTIDE SEQUENCE</scope>
    <source>
        <strain evidence="20">KIGAM418</strain>
    </source>
</reference>
<evidence type="ECO:0000313" key="21">
    <source>
        <dbReference type="Proteomes" id="UP001139011"/>
    </source>
</evidence>
<dbReference type="SUPFAM" id="SSF55681">
    <property type="entry name" value="Class II aaRS and biotin synthetases"/>
    <property type="match status" value="1"/>
</dbReference>
<evidence type="ECO:0000256" key="5">
    <source>
        <dbReference type="ARBA" id="ARBA00022555"/>
    </source>
</evidence>
<name>A0A9X2BDL4_9BACL</name>
<dbReference type="InterPro" id="IPR012340">
    <property type="entry name" value="NA-bd_OB-fold"/>
</dbReference>
<dbReference type="HAMAP" id="MF_00283">
    <property type="entry name" value="Phe_tRNA_synth_beta1"/>
    <property type="match status" value="1"/>
</dbReference>
<gene>
    <name evidence="15 20" type="primary">pheT</name>
    <name evidence="20" type="ORF">LCY76_15560</name>
</gene>
<dbReference type="InterPro" id="IPR045060">
    <property type="entry name" value="Phe-tRNA-ligase_IIc_bsu"/>
</dbReference>
<dbReference type="InterPro" id="IPR033714">
    <property type="entry name" value="tRNA_bind_bactPheRS"/>
</dbReference>
<dbReference type="PROSITE" id="PS50886">
    <property type="entry name" value="TRBD"/>
    <property type="match status" value="1"/>
</dbReference>
<keyword evidence="10 15" id="KW-0460">Magnesium</keyword>
<dbReference type="Gene3D" id="3.30.70.380">
    <property type="entry name" value="Ferrodoxin-fold anticodon-binding domain"/>
    <property type="match status" value="1"/>
</dbReference>
<keyword evidence="12 15" id="KW-0648">Protein biosynthesis</keyword>
<feature type="domain" description="FDX-ACB" evidence="18">
    <location>
        <begin position="716"/>
        <end position="809"/>
    </location>
</feature>
<dbReference type="GO" id="GO:0006432">
    <property type="term" value="P:phenylalanyl-tRNA aminoacylation"/>
    <property type="evidence" value="ECO:0007669"/>
    <property type="project" value="UniProtKB-UniRule"/>
</dbReference>
<feature type="binding site" evidence="15">
    <location>
        <position position="470"/>
    </location>
    <ligand>
        <name>Mg(2+)</name>
        <dbReference type="ChEBI" id="CHEBI:18420"/>
        <note>shared with alpha subunit</note>
    </ligand>
</feature>
<dbReference type="Pfam" id="PF01588">
    <property type="entry name" value="tRNA_bind"/>
    <property type="match status" value="1"/>
</dbReference>
<dbReference type="EMBL" id="JAIWJX010000002">
    <property type="protein sequence ID" value="MCK6257994.1"/>
    <property type="molecule type" value="Genomic_DNA"/>
</dbReference>
<dbReference type="Pfam" id="PF03483">
    <property type="entry name" value="B3_4"/>
    <property type="match status" value="1"/>
</dbReference>
<evidence type="ECO:0000256" key="12">
    <source>
        <dbReference type="ARBA" id="ARBA00022917"/>
    </source>
</evidence>
<evidence type="ECO:0000259" key="17">
    <source>
        <dbReference type="PROSITE" id="PS50886"/>
    </source>
</evidence>
<evidence type="ECO:0000256" key="16">
    <source>
        <dbReference type="PROSITE-ProRule" id="PRU00209"/>
    </source>
</evidence>
<dbReference type="GO" id="GO:0016740">
    <property type="term" value="F:transferase activity"/>
    <property type="evidence" value="ECO:0007669"/>
    <property type="project" value="UniProtKB-ARBA"/>
</dbReference>
<dbReference type="SUPFAM" id="SSF54991">
    <property type="entry name" value="Anticodon-binding domain of PheRS"/>
    <property type="match status" value="1"/>
</dbReference>
<dbReference type="FunFam" id="3.30.70.380:FF:000001">
    <property type="entry name" value="Phenylalanine--tRNA ligase beta subunit"/>
    <property type="match status" value="1"/>
</dbReference>
<evidence type="ECO:0000256" key="9">
    <source>
        <dbReference type="ARBA" id="ARBA00022840"/>
    </source>
</evidence>
<dbReference type="EC" id="6.1.1.20" evidence="15"/>
<dbReference type="GO" id="GO:0000287">
    <property type="term" value="F:magnesium ion binding"/>
    <property type="evidence" value="ECO:0007669"/>
    <property type="project" value="UniProtKB-UniRule"/>
</dbReference>
<dbReference type="Pfam" id="PF03484">
    <property type="entry name" value="B5"/>
    <property type="match status" value="1"/>
</dbReference>
<comment type="caution">
    <text evidence="20">The sequence shown here is derived from an EMBL/GenBank/DDBJ whole genome shotgun (WGS) entry which is preliminary data.</text>
</comment>
<dbReference type="GO" id="GO:0004826">
    <property type="term" value="F:phenylalanine-tRNA ligase activity"/>
    <property type="evidence" value="ECO:0007669"/>
    <property type="project" value="UniProtKB-UniRule"/>
</dbReference>
<dbReference type="Gene3D" id="2.40.50.140">
    <property type="entry name" value="Nucleic acid-binding proteins"/>
    <property type="match status" value="1"/>
</dbReference>
<evidence type="ECO:0000256" key="6">
    <source>
        <dbReference type="ARBA" id="ARBA00022598"/>
    </source>
</evidence>
<sequence>MLVSYNWLKEYVNINISAAELGEKITKSGIEVEIVESLNKGITGVVVGHVLECVQHPNADKLRVCKVDIGEGDPVQIVCGAPNVAAGQKVPVAQVGAVLPGNFKIKKAKLRGEASHGMICSLTELGVETKLVPKEYSTGIFVMPSDAEVGSDALSYLNLDDYVLELGLTPNRADCLNMIGVAYEVAAILNEELRLPEVSLDYTAEKASDYISVKVDAKEDNPYYGAMVIKNVSIAPSPLWLQNRLIAAGIRPINNVVDITNYVLLEYGQPLHAFDYDRFGSKEVVIRRAKDGEEIVTLDDAARKLNSSHLVITNGEVPVAVAGVMGGATSEVQEDTTTVLLEAAYFEGQRVRAASKDLGLRSEASARYEKGIDRNRVYEAAQRAASLMAKYAGGEVAEGIVEDGERLVSEGRAEVTQTRINSLLGTSIENEQISEIFSRLRFQFEVQGEAYKVTVPARRPDITIDADLVEEVGRIYGYDRIPTTYLVTEGRPGGLSPYQAARRKVMRYLEGAGLYQAVTYALTTPEKSTSFSFVGEEQENVQTISVSHPMSEERSTLRSTLIPQLLEVVRHNHHRSIDDVGVFEISSVFFAYEQQISVLPEEKTYLSGALTGLWNIHPWQGEKKKTDFFVAKGILEGLFEELGLYSRITFESESLKGMHPGRTAVIKLDSITIGLIGQIHPGTQKEWDLNETYVFELDLDQLIQATVEPTVYQPLPRFPSITRDIALVVDKNLPAGDLNTVIYEAGGALLKESSLFDLYEGEHMEEGKKSLAFSLKYFDPERTLTDEEVTKAHENILRSLEERFGAELRK</sequence>
<dbReference type="FunFam" id="3.50.40.10:FF:000001">
    <property type="entry name" value="Phenylalanine--tRNA ligase beta subunit"/>
    <property type="match status" value="1"/>
</dbReference>
<protein>
    <recommendedName>
        <fullName evidence="15">Phenylalanine--tRNA ligase beta subunit</fullName>
        <ecNumber evidence="15">6.1.1.20</ecNumber>
    </recommendedName>
    <alternativeName>
        <fullName evidence="15">Phenylalanyl-tRNA synthetase beta subunit</fullName>
        <shortName evidence="15">PheRS</shortName>
    </alternativeName>
</protein>
<dbReference type="GO" id="GO:0140096">
    <property type="term" value="F:catalytic activity, acting on a protein"/>
    <property type="evidence" value="ECO:0007669"/>
    <property type="project" value="UniProtKB-ARBA"/>
</dbReference>
<dbReference type="InterPro" id="IPR002547">
    <property type="entry name" value="tRNA-bd_dom"/>
</dbReference>
<evidence type="ECO:0000256" key="7">
    <source>
        <dbReference type="ARBA" id="ARBA00022723"/>
    </source>
</evidence>
<dbReference type="FunFam" id="2.40.50.140:FF:000045">
    <property type="entry name" value="Phenylalanine--tRNA ligase beta subunit"/>
    <property type="match status" value="1"/>
</dbReference>
<evidence type="ECO:0000256" key="3">
    <source>
        <dbReference type="ARBA" id="ARBA00011209"/>
    </source>
</evidence>
<evidence type="ECO:0000256" key="10">
    <source>
        <dbReference type="ARBA" id="ARBA00022842"/>
    </source>
</evidence>
<dbReference type="PROSITE" id="PS51483">
    <property type="entry name" value="B5"/>
    <property type="match status" value="1"/>
</dbReference>
<evidence type="ECO:0000259" key="19">
    <source>
        <dbReference type="PROSITE" id="PS51483"/>
    </source>
</evidence>
<comment type="subcellular location">
    <subcellularLocation>
        <location evidence="1 15">Cytoplasm</location>
    </subcellularLocation>
</comment>
<keyword evidence="13 15" id="KW-0030">Aminoacyl-tRNA synthetase</keyword>
<comment type="similarity">
    <text evidence="2 15">Belongs to the phenylalanyl-tRNA synthetase beta subunit family. Type 1 subfamily.</text>
</comment>
<evidence type="ECO:0000256" key="13">
    <source>
        <dbReference type="ARBA" id="ARBA00023146"/>
    </source>
</evidence>
<dbReference type="Gene3D" id="3.30.930.10">
    <property type="entry name" value="Bira Bifunctional Protein, Domain 2"/>
    <property type="match status" value="1"/>
</dbReference>
<evidence type="ECO:0000256" key="11">
    <source>
        <dbReference type="ARBA" id="ARBA00022884"/>
    </source>
</evidence>
<dbReference type="GO" id="GO:0009328">
    <property type="term" value="C:phenylalanine-tRNA ligase complex"/>
    <property type="evidence" value="ECO:0007669"/>
    <property type="project" value="TreeGrafter"/>
</dbReference>
<dbReference type="Pfam" id="PF03147">
    <property type="entry name" value="FDX-ACB"/>
    <property type="match status" value="1"/>
</dbReference>
<dbReference type="FunFam" id="3.30.56.10:FF:000002">
    <property type="entry name" value="Phenylalanine--tRNA ligase beta subunit"/>
    <property type="match status" value="1"/>
</dbReference>
<comment type="cofactor">
    <cofactor evidence="15">
        <name>Mg(2+)</name>
        <dbReference type="ChEBI" id="CHEBI:18420"/>
    </cofactor>
    <text evidence="15">Binds 2 magnesium ions per tetramer.</text>
</comment>
<dbReference type="Pfam" id="PF17759">
    <property type="entry name" value="tRNA_synthFbeta"/>
    <property type="match status" value="1"/>
</dbReference>
<evidence type="ECO:0000256" key="2">
    <source>
        <dbReference type="ARBA" id="ARBA00008653"/>
    </source>
</evidence>
<dbReference type="SUPFAM" id="SSF56037">
    <property type="entry name" value="PheT/TilS domain"/>
    <property type="match status" value="1"/>
</dbReference>
<evidence type="ECO:0000256" key="14">
    <source>
        <dbReference type="ARBA" id="ARBA00049255"/>
    </source>
</evidence>
<dbReference type="Proteomes" id="UP001139011">
    <property type="component" value="Unassembled WGS sequence"/>
</dbReference>
<accession>A0A9X2BDL4</accession>
<dbReference type="InterPro" id="IPR004532">
    <property type="entry name" value="Phe-tRNA-ligase_IIc_bsu_bact"/>
</dbReference>
<dbReference type="SUPFAM" id="SSF46955">
    <property type="entry name" value="Putative DNA-binding domain"/>
    <property type="match status" value="1"/>
</dbReference>
<dbReference type="NCBIfam" id="TIGR00472">
    <property type="entry name" value="pheT_bact"/>
    <property type="match status" value="1"/>
</dbReference>
<organism evidence="20 21">
    <name type="scientific">Fictibacillus marinisediminis</name>
    <dbReference type="NCBI Taxonomy" id="2878389"/>
    <lineage>
        <taxon>Bacteria</taxon>
        <taxon>Bacillati</taxon>
        <taxon>Bacillota</taxon>
        <taxon>Bacilli</taxon>
        <taxon>Bacillales</taxon>
        <taxon>Fictibacillaceae</taxon>
        <taxon>Fictibacillus</taxon>
    </lineage>
</organism>
<dbReference type="InterPro" id="IPR009061">
    <property type="entry name" value="DNA-bd_dom_put_sf"/>
</dbReference>
<dbReference type="SMART" id="SM00896">
    <property type="entry name" value="FDX-ACB"/>
    <property type="match status" value="1"/>
</dbReference>
<dbReference type="AlphaFoldDB" id="A0A9X2BDL4"/>
<evidence type="ECO:0000313" key="20">
    <source>
        <dbReference type="EMBL" id="MCK6257994.1"/>
    </source>
</evidence>
<feature type="binding site" evidence="15">
    <location>
        <position position="461"/>
    </location>
    <ligand>
        <name>Mg(2+)</name>
        <dbReference type="ChEBI" id="CHEBI:18420"/>
        <note>shared with alpha subunit</note>
    </ligand>
</feature>
<dbReference type="CDD" id="cd02796">
    <property type="entry name" value="tRNA_bind_bactPheRS"/>
    <property type="match status" value="1"/>
</dbReference>
<evidence type="ECO:0000259" key="18">
    <source>
        <dbReference type="PROSITE" id="PS51447"/>
    </source>
</evidence>
<dbReference type="PROSITE" id="PS51447">
    <property type="entry name" value="FDX_ACB"/>
    <property type="match status" value="1"/>
</dbReference>
<keyword evidence="6 15" id="KW-0436">Ligase</keyword>
<feature type="domain" description="B5" evidence="19">
    <location>
        <begin position="408"/>
        <end position="483"/>
    </location>
</feature>
<dbReference type="InterPro" id="IPR005121">
    <property type="entry name" value="Fdx_antiC-bd"/>
</dbReference>
<feature type="domain" description="TRNA-binding" evidence="17">
    <location>
        <begin position="39"/>
        <end position="154"/>
    </location>
</feature>
<evidence type="ECO:0000256" key="4">
    <source>
        <dbReference type="ARBA" id="ARBA00022490"/>
    </source>
</evidence>
<feature type="binding site" evidence="15">
    <location>
        <position position="471"/>
    </location>
    <ligand>
        <name>Mg(2+)</name>
        <dbReference type="ChEBI" id="CHEBI:18420"/>
        <note>shared with alpha subunit</note>
    </ligand>
</feature>
<dbReference type="SUPFAM" id="SSF50249">
    <property type="entry name" value="Nucleic acid-binding proteins"/>
    <property type="match status" value="1"/>
</dbReference>
<dbReference type="InterPro" id="IPR020825">
    <property type="entry name" value="Phe-tRNA_synthase-like_B3/B4"/>
</dbReference>
<keyword evidence="8 15" id="KW-0547">Nucleotide-binding</keyword>
<evidence type="ECO:0000256" key="8">
    <source>
        <dbReference type="ARBA" id="ARBA00022741"/>
    </source>
</evidence>
<dbReference type="PANTHER" id="PTHR10947">
    <property type="entry name" value="PHENYLALANYL-TRNA SYNTHETASE BETA CHAIN AND LEUCINE-RICH REPEAT-CONTAINING PROTEIN 47"/>
    <property type="match status" value="1"/>
</dbReference>
<comment type="subunit">
    <text evidence="3 15">Tetramer of two alpha and two beta subunits.</text>
</comment>
<dbReference type="InterPro" id="IPR041616">
    <property type="entry name" value="PheRS_beta_core"/>
</dbReference>
<keyword evidence="4 15" id="KW-0963">Cytoplasm</keyword>
<dbReference type="InterPro" id="IPR005146">
    <property type="entry name" value="B3/B4_tRNA-bd"/>
</dbReference>
<dbReference type="PANTHER" id="PTHR10947:SF0">
    <property type="entry name" value="PHENYLALANINE--TRNA LIGASE BETA SUBUNIT"/>
    <property type="match status" value="1"/>
</dbReference>
<dbReference type="GO" id="GO:0000049">
    <property type="term" value="F:tRNA binding"/>
    <property type="evidence" value="ECO:0007669"/>
    <property type="project" value="UniProtKB-UniRule"/>
</dbReference>
<dbReference type="Gene3D" id="3.50.40.10">
    <property type="entry name" value="Phenylalanyl-trna Synthetase, Chain B, domain 3"/>
    <property type="match status" value="1"/>
</dbReference>
<evidence type="ECO:0000256" key="15">
    <source>
        <dbReference type="HAMAP-Rule" id="MF_00283"/>
    </source>
</evidence>
<evidence type="ECO:0000256" key="1">
    <source>
        <dbReference type="ARBA" id="ARBA00004496"/>
    </source>
</evidence>
<dbReference type="RefSeq" id="WP_248253362.1">
    <property type="nucleotide sequence ID" value="NZ_JAIWJX010000002.1"/>
</dbReference>
<dbReference type="InterPro" id="IPR036690">
    <property type="entry name" value="Fdx_antiC-bd_sf"/>
</dbReference>
<dbReference type="InterPro" id="IPR045864">
    <property type="entry name" value="aa-tRNA-synth_II/BPL/LPL"/>
</dbReference>
<dbReference type="NCBIfam" id="NF045760">
    <property type="entry name" value="YtpR"/>
    <property type="match status" value="1"/>
</dbReference>
<keyword evidence="9 15" id="KW-0067">ATP-binding</keyword>
<keyword evidence="11 16" id="KW-0694">RNA-binding</keyword>
<dbReference type="SMART" id="SM00873">
    <property type="entry name" value="B3_4"/>
    <property type="match status" value="1"/>
</dbReference>
<dbReference type="SMART" id="SM00874">
    <property type="entry name" value="B5"/>
    <property type="match status" value="1"/>
</dbReference>
<comment type="catalytic activity">
    <reaction evidence="14 15">
        <text>tRNA(Phe) + L-phenylalanine + ATP = L-phenylalanyl-tRNA(Phe) + AMP + diphosphate + H(+)</text>
        <dbReference type="Rhea" id="RHEA:19413"/>
        <dbReference type="Rhea" id="RHEA-COMP:9668"/>
        <dbReference type="Rhea" id="RHEA-COMP:9699"/>
        <dbReference type="ChEBI" id="CHEBI:15378"/>
        <dbReference type="ChEBI" id="CHEBI:30616"/>
        <dbReference type="ChEBI" id="CHEBI:33019"/>
        <dbReference type="ChEBI" id="CHEBI:58095"/>
        <dbReference type="ChEBI" id="CHEBI:78442"/>
        <dbReference type="ChEBI" id="CHEBI:78531"/>
        <dbReference type="ChEBI" id="CHEBI:456215"/>
        <dbReference type="EC" id="6.1.1.20"/>
    </reaction>
</comment>
<dbReference type="FunFam" id="3.30.930.10:FF:000022">
    <property type="entry name" value="Phenylalanine--tRNA ligase beta subunit"/>
    <property type="match status" value="1"/>
</dbReference>
<feature type="binding site" evidence="15">
    <location>
        <position position="467"/>
    </location>
    <ligand>
        <name>Mg(2+)</name>
        <dbReference type="ChEBI" id="CHEBI:18420"/>
        <note>shared with alpha subunit</note>
    </ligand>
</feature>
<dbReference type="InterPro" id="IPR005147">
    <property type="entry name" value="tRNA_synthase_B5-dom"/>
</dbReference>